<dbReference type="RefSeq" id="WP_153343543.1">
    <property type="nucleotide sequence ID" value="NZ_WIVE01000025.1"/>
</dbReference>
<dbReference type="SUPFAM" id="SSF47384">
    <property type="entry name" value="Homodimeric domain of signal transducing histidine kinase"/>
    <property type="match status" value="1"/>
</dbReference>
<dbReference type="Gene3D" id="1.10.287.130">
    <property type="match status" value="1"/>
</dbReference>
<dbReference type="InterPro" id="IPR003594">
    <property type="entry name" value="HATPase_dom"/>
</dbReference>
<dbReference type="Proteomes" id="UP000434582">
    <property type="component" value="Unassembled WGS sequence"/>
</dbReference>
<dbReference type="PROSITE" id="PS50113">
    <property type="entry name" value="PAC"/>
    <property type="match status" value="1"/>
</dbReference>
<evidence type="ECO:0000256" key="1">
    <source>
        <dbReference type="ARBA" id="ARBA00000085"/>
    </source>
</evidence>
<dbReference type="Gene3D" id="3.30.450.20">
    <property type="entry name" value="PAS domain"/>
    <property type="match status" value="1"/>
</dbReference>
<dbReference type="Pfam" id="PF00512">
    <property type="entry name" value="HisKA"/>
    <property type="match status" value="1"/>
</dbReference>
<evidence type="ECO:0000313" key="12">
    <source>
        <dbReference type="EMBL" id="MQX36758.1"/>
    </source>
</evidence>
<dbReference type="InterPro" id="IPR004358">
    <property type="entry name" value="Sig_transdc_His_kin-like_C"/>
</dbReference>
<comment type="catalytic activity">
    <reaction evidence="1">
        <text>ATP + protein L-histidine = ADP + protein N-phospho-L-histidine.</text>
        <dbReference type="EC" id="2.7.13.3"/>
    </reaction>
</comment>
<evidence type="ECO:0000256" key="4">
    <source>
        <dbReference type="ARBA" id="ARBA00022679"/>
    </source>
</evidence>
<evidence type="ECO:0000256" key="7">
    <source>
        <dbReference type="SAM" id="MobiDB-lite"/>
    </source>
</evidence>
<dbReference type="InterPro" id="IPR000700">
    <property type="entry name" value="PAS-assoc_C"/>
</dbReference>
<evidence type="ECO:0000259" key="9">
    <source>
        <dbReference type="PROSITE" id="PS50109"/>
    </source>
</evidence>
<comment type="caution">
    <text evidence="12">The sequence shown here is derived from an EMBL/GenBank/DDBJ whole genome shotgun (WGS) entry which is preliminary data.</text>
</comment>
<keyword evidence="8" id="KW-1133">Transmembrane helix</keyword>
<dbReference type="SUPFAM" id="SSF55785">
    <property type="entry name" value="PYP-like sensor domain (PAS domain)"/>
    <property type="match status" value="1"/>
</dbReference>
<name>A0A7X2D3F5_9PROT</name>
<dbReference type="PANTHER" id="PTHR43711:SF26">
    <property type="entry name" value="SENSOR HISTIDINE KINASE RCSC"/>
    <property type="match status" value="1"/>
</dbReference>
<feature type="domain" description="PAC" evidence="11">
    <location>
        <begin position="398"/>
        <end position="448"/>
    </location>
</feature>
<feature type="domain" description="Histidine kinase" evidence="9">
    <location>
        <begin position="466"/>
        <end position="687"/>
    </location>
</feature>
<organism evidence="12 13">
    <name type="scientific">Roseospira navarrensis</name>
    <dbReference type="NCBI Taxonomy" id="140058"/>
    <lineage>
        <taxon>Bacteria</taxon>
        <taxon>Pseudomonadati</taxon>
        <taxon>Pseudomonadota</taxon>
        <taxon>Alphaproteobacteria</taxon>
        <taxon>Rhodospirillales</taxon>
        <taxon>Rhodospirillaceae</taxon>
        <taxon>Roseospira</taxon>
    </lineage>
</organism>
<dbReference type="PROSITE" id="PS50109">
    <property type="entry name" value="HIS_KIN"/>
    <property type="match status" value="1"/>
</dbReference>
<dbReference type="SMART" id="SM00387">
    <property type="entry name" value="HATPase_c"/>
    <property type="match status" value="1"/>
</dbReference>
<dbReference type="PROSITE" id="PS50112">
    <property type="entry name" value="PAS"/>
    <property type="match status" value="1"/>
</dbReference>
<dbReference type="InterPro" id="IPR000014">
    <property type="entry name" value="PAS"/>
</dbReference>
<dbReference type="Pfam" id="PF02518">
    <property type="entry name" value="HATPase_c"/>
    <property type="match status" value="1"/>
</dbReference>
<dbReference type="EC" id="2.7.13.3" evidence="2"/>
<evidence type="ECO:0000256" key="6">
    <source>
        <dbReference type="ARBA" id="ARBA00023012"/>
    </source>
</evidence>
<evidence type="ECO:0000259" key="10">
    <source>
        <dbReference type="PROSITE" id="PS50112"/>
    </source>
</evidence>
<dbReference type="SUPFAM" id="SSF55874">
    <property type="entry name" value="ATPase domain of HSP90 chaperone/DNA topoisomerase II/histidine kinase"/>
    <property type="match status" value="1"/>
</dbReference>
<keyword evidence="4" id="KW-0808">Transferase</keyword>
<sequence length="706" mass="76440">MERPAPPSKHRSLAVIYGTVILGITLVLGVVFLLGLLPLARTIQSMTEAQYAEEVRFSAWGINNILDQHLSLARQIASRSAMRERQAAYLDGRVSLEDLRAFAVPKLADALNPPGSPARPASLRRSAVRGVARFAPDGTFLYSAGEGDIRADPQACARVPAGVTLLDVVRREDGWIFLYCSVLADPEAGRIGFDLLSISAAALTAFITEQSDESVVFAFTEGTDERVLLDAGQRGHDEALAVLRRALAGDLPEDDRFAVLTQATAIPGLTIHAIVDRAAVMAPVRAQERWLLSGLLAAVGLAILLVALGLRPLLRRFEAQSRLAQTRADYHDLFHGSQAVMILVDPAEGTILEANAAAARFYGYDRDRLIGLHHTDFNTLQAEALARHRAQVREGRQQVFEFRHRLASGALRDVEVHANPLSWEGRPALFAIIHDITERKRLEAHLIEARREAEAANKAKSEFLAGMSHELRTPLNAILGFSEIIRDALLGPLTPALYREYGGDIHDSGTFLVHLIDDLLDLARIEAGYLDLSPDPLDVGEVFEACGRLVAQRAVNHGQALDIRPPTPPLTLTADPRALRQILFNLLSNAIKYTPRGGRITCAARAEPDGTVVLTVSDSGIGLSEEDQAGIFEPFVRADMARRLNVEGTGLGLALVRTLAEAHGATVGVRSRLGEGSTFEVVFPPSAPRDPDAGAAGGRYALLPPD</sequence>
<dbReference type="SMART" id="SM00388">
    <property type="entry name" value="HisKA"/>
    <property type="match status" value="1"/>
</dbReference>
<dbReference type="InterPro" id="IPR035965">
    <property type="entry name" value="PAS-like_dom_sf"/>
</dbReference>
<proteinExistence type="predicted"/>
<dbReference type="GO" id="GO:0000155">
    <property type="term" value="F:phosphorelay sensor kinase activity"/>
    <property type="evidence" value="ECO:0007669"/>
    <property type="project" value="InterPro"/>
</dbReference>
<accession>A0A7X2D3F5</accession>
<dbReference type="InterPro" id="IPR036097">
    <property type="entry name" value="HisK_dim/P_sf"/>
</dbReference>
<feature type="transmembrane region" description="Helical" evidence="8">
    <location>
        <begin position="290"/>
        <end position="310"/>
    </location>
</feature>
<keyword evidence="5" id="KW-0418">Kinase</keyword>
<dbReference type="CDD" id="cd00130">
    <property type="entry name" value="PAS"/>
    <property type="match status" value="1"/>
</dbReference>
<dbReference type="EMBL" id="WIVE01000025">
    <property type="protein sequence ID" value="MQX36758.1"/>
    <property type="molecule type" value="Genomic_DNA"/>
</dbReference>
<dbReference type="FunFam" id="3.30.565.10:FF:000006">
    <property type="entry name" value="Sensor histidine kinase WalK"/>
    <property type="match status" value="1"/>
</dbReference>
<evidence type="ECO:0000313" key="13">
    <source>
        <dbReference type="Proteomes" id="UP000434582"/>
    </source>
</evidence>
<dbReference type="Pfam" id="PF08448">
    <property type="entry name" value="PAS_4"/>
    <property type="match status" value="1"/>
</dbReference>
<evidence type="ECO:0000256" key="2">
    <source>
        <dbReference type="ARBA" id="ARBA00012438"/>
    </source>
</evidence>
<evidence type="ECO:0000256" key="3">
    <source>
        <dbReference type="ARBA" id="ARBA00022553"/>
    </source>
</evidence>
<dbReference type="PANTHER" id="PTHR43711">
    <property type="entry name" value="TWO-COMPONENT HISTIDINE KINASE"/>
    <property type="match status" value="1"/>
</dbReference>
<keyword evidence="13" id="KW-1185">Reference proteome</keyword>
<reference evidence="12 13" key="1">
    <citation type="submission" date="2019-10" db="EMBL/GenBank/DDBJ databases">
        <title>Draft whole-genome sequence of the purple nonsulfur photosynthetic bacterium Roseospira navarrensis DSM 15114.</title>
        <authorList>
            <person name="Kyndt J.A."/>
            <person name="Meyer T.E."/>
        </authorList>
    </citation>
    <scope>NUCLEOTIDE SEQUENCE [LARGE SCALE GENOMIC DNA]</scope>
    <source>
        <strain evidence="12 13">DSM 15114</strain>
    </source>
</reference>
<keyword evidence="3" id="KW-0597">Phosphoprotein</keyword>
<keyword evidence="6" id="KW-0902">Two-component regulatory system</keyword>
<dbReference type="CDD" id="cd00082">
    <property type="entry name" value="HisKA"/>
    <property type="match status" value="1"/>
</dbReference>
<dbReference type="InterPro" id="IPR036890">
    <property type="entry name" value="HATPase_C_sf"/>
</dbReference>
<dbReference type="InterPro" id="IPR003661">
    <property type="entry name" value="HisK_dim/P_dom"/>
</dbReference>
<keyword evidence="8" id="KW-0812">Transmembrane</keyword>
<dbReference type="OrthoDB" id="8477705at2"/>
<dbReference type="Gene3D" id="3.30.565.10">
    <property type="entry name" value="Histidine kinase-like ATPase, C-terminal domain"/>
    <property type="match status" value="1"/>
</dbReference>
<dbReference type="SMART" id="SM00091">
    <property type="entry name" value="PAS"/>
    <property type="match status" value="1"/>
</dbReference>
<dbReference type="NCBIfam" id="TIGR00229">
    <property type="entry name" value="sensory_box"/>
    <property type="match status" value="1"/>
</dbReference>
<feature type="region of interest" description="Disordered" evidence="7">
    <location>
        <begin position="683"/>
        <end position="706"/>
    </location>
</feature>
<dbReference type="CDD" id="cd16922">
    <property type="entry name" value="HATPase_EvgS-ArcB-TorS-like"/>
    <property type="match status" value="1"/>
</dbReference>
<dbReference type="InterPro" id="IPR013656">
    <property type="entry name" value="PAS_4"/>
</dbReference>
<protein>
    <recommendedName>
        <fullName evidence="2">histidine kinase</fullName>
        <ecNumber evidence="2">2.7.13.3</ecNumber>
    </recommendedName>
</protein>
<dbReference type="AlphaFoldDB" id="A0A7X2D3F5"/>
<feature type="transmembrane region" description="Helical" evidence="8">
    <location>
        <begin position="12"/>
        <end position="37"/>
    </location>
</feature>
<feature type="domain" description="PAS" evidence="10">
    <location>
        <begin position="326"/>
        <end position="371"/>
    </location>
</feature>
<keyword evidence="8" id="KW-0472">Membrane</keyword>
<dbReference type="InterPro" id="IPR050736">
    <property type="entry name" value="Sensor_HK_Regulatory"/>
</dbReference>
<evidence type="ECO:0000259" key="11">
    <source>
        <dbReference type="PROSITE" id="PS50113"/>
    </source>
</evidence>
<gene>
    <name evidence="12" type="ORF">GHC57_09540</name>
</gene>
<dbReference type="InterPro" id="IPR005467">
    <property type="entry name" value="His_kinase_dom"/>
</dbReference>
<evidence type="ECO:0000256" key="5">
    <source>
        <dbReference type="ARBA" id="ARBA00022777"/>
    </source>
</evidence>
<dbReference type="PRINTS" id="PR00344">
    <property type="entry name" value="BCTRLSENSOR"/>
</dbReference>
<evidence type="ECO:0000256" key="8">
    <source>
        <dbReference type="SAM" id="Phobius"/>
    </source>
</evidence>